<evidence type="ECO:0000256" key="4">
    <source>
        <dbReference type="ARBA" id="ARBA00023163"/>
    </source>
</evidence>
<dbReference type="KEGG" id="spsw:Sps_02006"/>
<dbReference type="STRING" id="225848.Sps_02006"/>
<dbReference type="Gene3D" id="1.10.10.10">
    <property type="entry name" value="Winged helix-like DNA-binding domain superfamily/Winged helix DNA-binding domain"/>
    <property type="match status" value="1"/>
</dbReference>
<comment type="similarity">
    <text evidence="1">Belongs to the LysR transcriptional regulatory family.</text>
</comment>
<dbReference type="PANTHER" id="PTHR30537">
    <property type="entry name" value="HTH-TYPE TRANSCRIPTIONAL REGULATOR"/>
    <property type="match status" value="1"/>
</dbReference>
<reference evidence="6 7" key="1">
    <citation type="submission" date="2016-03" db="EMBL/GenBank/DDBJ databases">
        <title>Complete genome sequence of Shewanella psychrophila WP2, a deep sea bacterium isolated from west Pacific sediment.</title>
        <authorList>
            <person name="Xu G."/>
            <person name="Jian H."/>
        </authorList>
    </citation>
    <scope>NUCLEOTIDE SEQUENCE [LARGE SCALE GENOMIC DNA]</scope>
    <source>
        <strain evidence="6 7">WP2</strain>
    </source>
</reference>
<dbReference type="GO" id="GO:0043565">
    <property type="term" value="F:sequence-specific DNA binding"/>
    <property type="evidence" value="ECO:0007669"/>
    <property type="project" value="TreeGrafter"/>
</dbReference>
<accession>A0A1S6HNR1</accession>
<dbReference type="SUPFAM" id="SSF46785">
    <property type="entry name" value="Winged helix' DNA-binding domain"/>
    <property type="match status" value="1"/>
</dbReference>
<dbReference type="Pfam" id="PF03466">
    <property type="entry name" value="LysR_substrate"/>
    <property type="match status" value="1"/>
</dbReference>
<dbReference type="PROSITE" id="PS50931">
    <property type="entry name" value="HTH_LYSR"/>
    <property type="match status" value="1"/>
</dbReference>
<keyword evidence="4" id="KW-0804">Transcription</keyword>
<evidence type="ECO:0000313" key="7">
    <source>
        <dbReference type="Proteomes" id="UP000189545"/>
    </source>
</evidence>
<dbReference type="InterPro" id="IPR000847">
    <property type="entry name" value="LysR_HTH_N"/>
</dbReference>
<dbReference type="AlphaFoldDB" id="A0A1S6HNR1"/>
<sequence length="304" mass="34259">MVSAMDRFTAMRSFVEVANTASFTKAADNLSLSRLQVSRHVQDLESWLKQRLLHRTTRKVSLTHAGEAAIKRCERILDETAALEVEALSQADKLSGTIRIAAPIGLSQNMLIDLVEDFTERHPWVNIDILASDTYSQLVDERIDIALRYTEQPDDNLIARKLFSIDSVLCASDEYLKQHGEPVSPAELTKHNCLVHLGMSEWRFIRDNQQISVTVKGNIQGNDVGLLLRSASRGKGVVRLPCDLANPAIAAKQLRPILLDYHTSASALWAVYLSRSYQLPLVRQFIDFIAEQWQEDIKRLVPVD</sequence>
<dbReference type="SUPFAM" id="SSF53850">
    <property type="entry name" value="Periplasmic binding protein-like II"/>
    <property type="match status" value="1"/>
</dbReference>
<dbReference type="FunFam" id="1.10.10.10:FF:000001">
    <property type="entry name" value="LysR family transcriptional regulator"/>
    <property type="match status" value="1"/>
</dbReference>
<gene>
    <name evidence="6" type="ORF">Sps_02006</name>
</gene>
<evidence type="ECO:0000256" key="2">
    <source>
        <dbReference type="ARBA" id="ARBA00023015"/>
    </source>
</evidence>
<dbReference type="EMBL" id="CP014782">
    <property type="protein sequence ID" value="AQS37166.1"/>
    <property type="molecule type" value="Genomic_DNA"/>
</dbReference>
<evidence type="ECO:0000259" key="5">
    <source>
        <dbReference type="PROSITE" id="PS50931"/>
    </source>
</evidence>
<dbReference type="PANTHER" id="PTHR30537:SF35">
    <property type="entry name" value="TRANSCRIPTIONAL REGULATORY PROTEIN"/>
    <property type="match status" value="1"/>
</dbReference>
<dbReference type="Gene3D" id="3.40.190.290">
    <property type="match status" value="1"/>
</dbReference>
<protein>
    <submittedName>
        <fullName evidence="6">Transcriptional regulator</fullName>
    </submittedName>
</protein>
<evidence type="ECO:0000256" key="1">
    <source>
        <dbReference type="ARBA" id="ARBA00009437"/>
    </source>
</evidence>
<dbReference type="GO" id="GO:0003700">
    <property type="term" value="F:DNA-binding transcription factor activity"/>
    <property type="evidence" value="ECO:0007669"/>
    <property type="project" value="InterPro"/>
</dbReference>
<name>A0A1S6HNR1_9GAMM</name>
<dbReference type="InterPro" id="IPR036390">
    <property type="entry name" value="WH_DNA-bd_sf"/>
</dbReference>
<feature type="domain" description="HTH lysR-type" evidence="5">
    <location>
        <begin position="6"/>
        <end position="63"/>
    </location>
</feature>
<dbReference type="InterPro" id="IPR036388">
    <property type="entry name" value="WH-like_DNA-bd_sf"/>
</dbReference>
<keyword evidence="7" id="KW-1185">Reference proteome</keyword>
<evidence type="ECO:0000313" key="6">
    <source>
        <dbReference type="EMBL" id="AQS37166.1"/>
    </source>
</evidence>
<proteinExistence type="inferred from homology"/>
<dbReference type="Proteomes" id="UP000189545">
    <property type="component" value="Chromosome"/>
</dbReference>
<keyword evidence="2" id="KW-0805">Transcription regulation</keyword>
<dbReference type="InterPro" id="IPR058163">
    <property type="entry name" value="LysR-type_TF_proteobact-type"/>
</dbReference>
<dbReference type="Pfam" id="PF00126">
    <property type="entry name" value="HTH_1"/>
    <property type="match status" value="1"/>
</dbReference>
<keyword evidence="3" id="KW-0238">DNA-binding</keyword>
<dbReference type="GO" id="GO:0006351">
    <property type="term" value="P:DNA-templated transcription"/>
    <property type="evidence" value="ECO:0007669"/>
    <property type="project" value="TreeGrafter"/>
</dbReference>
<dbReference type="CDD" id="cd08422">
    <property type="entry name" value="PBP2_CrgA_like"/>
    <property type="match status" value="1"/>
</dbReference>
<organism evidence="6 7">
    <name type="scientific">Shewanella psychrophila</name>
    <dbReference type="NCBI Taxonomy" id="225848"/>
    <lineage>
        <taxon>Bacteria</taxon>
        <taxon>Pseudomonadati</taxon>
        <taxon>Pseudomonadota</taxon>
        <taxon>Gammaproteobacteria</taxon>
        <taxon>Alteromonadales</taxon>
        <taxon>Shewanellaceae</taxon>
        <taxon>Shewanella</taxon>
    </lineage>
</organism>
<evidence type="ECO:0000256" key="3">
    <source>
        <dbReference type="ARBA" id="ARBA00023125"/>
    </source>
</evidence>
<dbReference type="InterPro" id="IPR005119">
    <property type="entry name" value="LysR_subst-bd"/>
</dbReference>